<keyword evidence="3" id="KW-1185">Reference proteome</keyword>
<dbReference type="PANTHER" id="PTHR43640:SF1">
    <property type="entry name" value="THIOREDOXIN-DEPENDENT PEROXIREDOXIN"/>
    <property type="match status" value="1"/>
</dbReference>
<dbReference type="InterPro" id="IPR047262">
    <property type="entry name" value="PRX-like1"/>
</dbReference>
<dbReference type="PANTHER" id="PTHR43640">
    <property type="entry name" value="OS07G0260300 PROTEIN"/>
    <property type="match status" value="1"/>
</dbReference>
<organism evidence="2 3">
    <name type="scientific">Marinicella sediminis</name>
    <dbReference type="NCBI Taxonomy" id="1792834"/>
    <lineage>
        <taxon>Bacteria</taxon>
        <taxon>Pseudomonadati</taxon>
        <taxon>Pseudomonadota</taxon>
        <taxon>Gammaproteobacteria</taxon>
        <taxon>Lysobacterales</taxon>
        <taxon>Marinicellaceae</taxon>
        <taxon>Marinicella</taxon>
    </lineage>
</organism>
<feature type="domain" description="Thioredoxin" evidence="1">
    <location>
        <begin position="22"/>
        <end position="174"/>
    </location>
</feature>
<evidence type="ECO:0000313" key="3">
    <source>
        <dbReference type="Proteomes" id="UP001595533"/>
    </source>
</evidence>
<name>A0ABV7JAS9_9GAMM</name>
<sequence length="200" mass="22820">MLIWIFILPPTSRLMGLRYTPKSEPLQAPDFILPGVDERSWSLANVMGRNGLVVMFICNHCPYVKSIMKALVSDARRLQKIGVNAVAIMSNDVAEYPEDSFDNMRRVADRYQFPFPYLYDESQQIARAYGAVCTPDFFGLDAHGVLRYRGRLDAAGIQESNDDYRRDLVLAMKEWVETGQITTEQHPSMGCSIKWKTETN</sequence>
<dbReference type="Pfam" id="PF00578">
    <property type="entry name" value="AhpC-TSA"/>
    <property type="match status" value="1"/>
</dbReference>
<comment type="caution">
    <text evidence="2">The sequence shown here is derived from an EMBL/GenBank/DDBJ whole genome shotgun (WGS) entry which is preliminary data.</text>
</comment>
<evidence type="ECO:0000313" key="2">
    <source>
        <dbReference type="EMBL" id="MFC3193766.1"/>
    </source>
</evidence>
<dbReference type="CDD" id="cd02969">
    <property type="entry name" value="PRX_like1"/>
    <property type="match status" value="1"/>
</dbReference>
<evidence type="ECO:0000259" key="1">
    <source>
        <dbReference type="PROSITE" id="PS51352"/>
    </source>
</evidence>
<dbReference type="EMBL" id="JBHRTS010000003">
    <property type="protein sequence ID" value="MFC3193766.1"/>
    <property type="molecule type" value="Genomic_DNA"/>
</dbReference>
<protein>
    <submittedName>
        <fullName evidence="2">Thioredoxin family protein</fullName>
    </submittedName>
</protein>
<gene>
    <name evidence="2" type="ORF">ACFODZ_05895</name>
</gene>
<dbReference type="Proteomes" id="UP001595533">
    <property type="component" value="Unassembled WGS sequence"/>
</dbReference>
<reference evidence="3" key="1">
    <citation type="journal article" date="2019" name="Int. J. Syst. Evol. Microbiol.">
        <title>The Global Catalogue of Microorganisms (GCM) 10K type strain sequencing project: providing services to taxonomists for standard genome sequencing and annotation.</title>
        <authorList>
            <consortium name="The Broad Institute Genomics Platform"/>
            <consortium name="The Broad Institute Genome Sequencing Center for Infectious Disease"/>
            <person name="Wu L."/>
            <person name="Ma J."/>
        </authorList>
    </citation>
    <scope>NUCLEOTIDE SEQUENCE [LARGE SCALE GENOMIC DNA]</scope>
    <source>
        <strain evidence="3">KCTC 42953</strain>
    </source>
</reference>
<proteinExistence type="predicted"/>
<dbReference type="RefSeq" id="WP_379876226.1">
    <property type="nucleotide sequence ID" value="NZ_JBHRTS010000003.1"/>
</dbReference>
<dbReference type="InterPro" id="IPR000866">
    <property type="entry name" value="AhpC/TSA"/>
</dbReference>
<dbReference type="InterPro" id="IPR013766">
    <property type="entry name" value="Thioredoxin_domain"/>
</dbReference>
<dbReference type="InterPro" id="IPR036249">
    <property type="entry name" value="Thioredoxin-like_sf"/>
</dbReference>
<dbReference type="PROSITE" id="PS51352">
    <property type="entry name" value="THIOREDOXIN_2"/>
    <property type="match status" value="1"/>
</dbReference>
<accession>A0ABV7JAS9</accession>
<dbReference type="SUPFAM" id="SSF52833">
    <property type="entry name" value="Thioredoxin-like"/>
    <property type="match status" value="1"/>
</dbReference>
<dbReference type="Gene3D" id="3.40.30.10">
    <property type="entry name" value="Glutaredoxin"/>
    <property type="match status" value="1"/>
</dbReference>